<name>A0ABX1WSV5_9BACT</name>
<keyword evidence="4" id="KW-0808">Transferase</keyword>
<reference evidence="4 5" key="1">
    <citation type="submission" date="2018-12" db="EMBL/GenBank/DDBJ databases">
        <title>Marinifilum JC070 sp. nov., a marine bacterium isolated from Yongle Blue Hole in the South China Sea.</title>
        <authorList>
            <person name="Fu T."/>
        </authorList>
    </citation>
    <scope>NUCLEOTIDE SEQUENCE [LARGE SCALE GENOMIC DNA]</scope>
    <source>
        <strain evidence="4 5">JC070</strain>
    </source>
</reference>
<dbReference type="InterPro" id="IPR015424">
    <property type="entry name" value="PyrdxlP-dep_Trfase"/>
</dbReference>
<dbReference type="EMBL" id="RZNH01000005">
    <property type="protein sequence ID" value="NOU59187.1"/>
    <property type="molecule type" value="Genomic_DNA"/>
</dbReference>
<dbReference type="InterPro" id="IPR000277">
    <property type="entry name" value="Cys/Met-Metab_PyrdxlP-dep_enz"/>
</dbReference>
<comment type="caution">
    <text evidence="4">The sequence shown here is derived from an EMBL/GenBank/DDBJ whole genome shotgun (WGS) entry which is preliminary data.</text>
</comment>
<dbReference type="InterPro" id="IPR051750">
    <property type="entry name" value="Trans-sulfuration_enzymes"/>
</dbReference>
<evidence type="ECO:0000313" key="5">
    <source>
        <dbReference type="Proteomes" id="UP000732105"/>
    </source>
</evidence>
<comment type="cofactor">
    <cofactor evidence="1 3">
        <name>pyridoxal 5'-phosphate</name>
        <dbReference type="ChEBI" id="CHEBI:597326"/>
    </cofactor>
</comment>
<dbReference type="RefSeq" id="WP_171594460.1">
    <property type="nucleotide sequence ID" value="NZ_RZNH01000005.1"/>
</dbReference>
<dbReference type="Pfam" id="PF01053">
    <property type="entry name" value="Cys_Met_Meta_PP"/>
    <property type="match status" value="1"/>
</dbReference>
<organism evidence="4 5">
    <name type="scientific">Marinifilum caeruleilacunae</name>
    <dbReference type="NCBI Taxonomy" id="2499076"/>
    <lineage>
        <taxon>Bacteria</taxon>
        <taxon>Pseudomonadati</taxon>
        <taxon>Bacteroidota</taxon>
        <taxon>Bacteroidia</taxon>
        <taxon>Marinilabiliales</taxon>
        <taxon>Marinifilaceae</taxon>
    </lineage>
</organism>
<proteinExistence type="inferred from homology"/>
<dbReference type="PANTHER" id="PTHR42699">
    <property type="match status" value="1"/>
</dbReference>
<protein>
    <submittedName>
        <fullName evidence="4">PLP-dependent transferase</fullName>
    </submittedName>
</protein>
<evidence type="ECO:0000313" key="4">
    <source>
        <dbReference type="EMBL" id="NOU59187.1"/>
    </source>
</evidence>
<evidence type="ECO:0000256" key="1">
    <source>
        <dbReference type="ARBA" id="ARBA00001933"/>
    </source>
</evidence>
<evidence type="ECO:0000256" key="2">
    <source>
        <dbReference type="ARBA" id="ARBA00022898"/>
    </source>
</evidence>
<dbReference type="InterPro" id="IPR015422">
    <property type="entry name" value="PyrdxlP-dep_Trfase_small"/>
</dbReference>
<dbReference type="PANTHER" id="PTHR42699:SF1">
    <property type="entry name" value="CYSTATHIONINE GAMMA-SYNTHASE-RELATED"/>
    <property type="match status" value="1"/>
</dbReference>
<keyword evidence="5" id="KW-1185">Reference proteome</keyword>
<dbReference type="Gene3D" id="3.40.640.10">
    <property type="entry name" value="Type I PLP-dependent aspartate aminotransferase-like (Major domain)"/>
    <property type="match status" value="1"/>
</dbReference>
<gene>
    <name evidence="4" type="ORF">ELS83_05095</name>
</gene>
<keyword evidence="2 3" id="KW-0663">Pyridoxal phosphate</keyword>
<dbReference type="Gene3D" id="3.90.1150.10">
    <property type="entry name" value="Aspartate Aminotransferase, domain 1"/>
    <property type="match status" value="1"/>
</dbReference>
<dbReference type="GO" id="GO:0016740">
    <property type="term" value="F:transferase activity"/>
    <property type="evidence" value="ECO:0007669"/>
    <property type="project" value="UniProtKB-KW"/>
</dbReference>
<evidence type="ECO:0000256" key="3">
    <source>
        <dbReference type="RuleBase" id="RU362118"/>
    </source>
</evidence>
<comment type="similarity">
    <text evidence="3">Belongs to the trans-sulfuration enzymes family.</text>
</comment>
<sequence>MKQNIYGNIECGKSIPPDNIHAISVSLPRISDVISYEENQNNWRECMESGYPRFFQHPLEVKAIKLFRSHFSIPLQQEIVLLPNAIAKNEMIQNCKLIDFKEYSLGNLFAVAINKNKVDEVKAFVQHTGYKSFTRQLEQFLYDHSELSELSPEVSFRIEPENHIKKVVRESFEISKSDAVYLFSCGMNAIYSLFRSLQKVQASRNAPIFIQFGWLYTDTMQILSKYADEKFEIVSVFDTESLLKYVGQNNGQIAAIFTEMPTNPILNTPDLPLIYEKLRKLDIPLVVDGTIGTCINLNYLAHCDYAVESLTKFASGMADVMSGVVVPNPLSKWVNRNNLDLLAFQNPMYIKDAERLAFEINGFKERVERIRSNTVQLALYFETHPLISKVNWSHNATNKANYTKLEKKEENYAGLISIEFNTGIEAFYDALELAKGPSLGTEFTLVMPYFYLAHYDLISTSEGRQFLQEKNINWKMIRISVGIEPIEELIQTFDKALKQLKEKAASNS</sequence>
<dbReference type="SUPFAM" id="SSF53383">
    <property type="entry name" value="PLP-dependent transferases"/>
    <property type="match status" value="1"/>
</dbReference>
<accession>A0ABX1WSV5</accession>
<dbReference type="InterPro" id="IPR015421">
    <property type="entry name" value="PyrdxlP-dep_Trfase_major"/>
</dbReference>
<dbReference type="Proteomes" id="UP000732105">
    <property type="component" value="Unassembled WGS sequence"/>
</dbReference>